<reference evidence="8 9" key="1">
    <citation type="submission" date="2018-05" db="EMBL/GenBank/DDBJ databases">
        <authorList>
            <person name="Lanie J.A."/>
            <person name="Ng W.-L."/>
            <person name="Kazmierczak K.M."/>
            <person name="Andrzejewski T.M."/>
            <person name="Davidsen T.M."/>
            <person name="Wayne K.J."/>
            <person name="Tettelin H."/>
            <person name="Glass J.I."/>
            <person name="Rusch D."/>
            <person name="Podicherti R."/>
            <person name="Tsui H.-C.T."/>
            <person name="Winkler M.E."/>
        </authorList>
    </citation>
    <scope>NUCLEOTIDE SEQUENCE [LARGE SCALE GENOMIC DNA]</scope>
    <source>
        <strain evidence="8 9">BUT-10</strain>
    </source>
</reference>
<proteinExistence type="inferred from homology"/>
<dbReference type="SMART" id="SM00470">
    <property type="entry name" value="ParB"/>
    <property type="match status" value="1"/>
</dbReference>
<dbReference type="Proteomes" id="UP000249524">
    <property type="component" value="Unassembled WGS sequence"/>
</dbReference>
<comment type="caution">
    <text evidence="8">The sequence shown here is derived from an EMBL/GenBank/DDBJ whole genome shotgun (WGS) entry which is preliminary data.</text>
</comment>
<evidence type="ECO:0000256" key="3">
    <source>
        <dbReference type="ARBA" id="ARBA00023125"/>
    </source>
</evidence>
<sequence length="290" mass="31553">MAENRRGLGRGLSALLGEAEEISHAVDPAEGVRDIPIELIHRNPDQPRRHFDAEEIADLERSIRDKGILQPILVRPSPTTPGEFEIVAGERRWRAAQQAGMTAIPALVRALNDDRAYEIAIVENVQRTDLNPLEEAQAYAVLVNRFGHTQDQIAQAIGKSRSHVANTLRLAQLPEGVQAHVLAGRLTAGHARALLTADNAEALADQVAREGLSVRETEALARGEKAPAPKKTSGPRAKAKDADTEALEADLEDALGLSVDIADRGGVGELRIKYATLEQLDEICRRLTRQ</sequence>
<protein>
    <recommendedName>
        <fullName evidence="5">Chromosome-partitioning protein ParB</fullName>
    </recommendedName>
</protein>
<dbReference type="InterPro" id="IPR036086">
    <property type="entry name" value="ParB/Sulfiredoxin_sf"/>
</dbReference>
<evidence type="ECO:0000256" key="2">
    <source>
        <dbReference type="ARBA" id="ARBA00022829"/>
    </source>
</evidence>
<keyword evidence="9" id="KW-1185">Reference proteome</keyword>
<organism evidence="8 9">
    <name type="scientific">Phenylobacterium kunshanense</name>
    <dbReference type="NCBI Taxonomy" id="1445034"/>
    <lineage>
        <taxon>Bacteria</taxon>
        <taxon>Pseudomonadati</taxon>
        <taxon>Pseudomonadota</taxon>
        <taxon>Alphaproteobacteria</taxon>
        <taxon>Caulobacterales</taxon>
        <taxon>Caulobacteraceae</taxon>
        <taxon>Phenylobacterium</taxon>
    </lineage>
</organism>
<dbReference type="GO" id="GO:0045881">
    <property type="term" value="P:positive regulation of sporulation resulting in formation of a cellular spore"/>
    <property type="evidence" value="ECO:0007669"/>
    <property type="project" value="TreeGrafter"/>
</dbReference>
<keyword evidence="3" id="KW-0238">DNA-binding</keyword>
<feature type="domain" description="ParB-like N-terminal" evidence="7">
    <location>
        <begin position="33"/>
        <end position="125"/>
    </location>
</feature>
<feature type="compositionally biased region" description="Basic and acidic residues" evidence="6">
    <location>
        <begin position="216"/>
        <end position="227"/>
    </location>
</feature>
<dbReference type="FunFam" id="3.90.1530.30:FF:000001">
    <property type="entry name" value="Chromosome partitioning protein ParB"/>
    <property type="match status" value="1"/>
</dbReference>
<comment type="similarity">
    <text evidence="1">Belongs to the ParB family.</text>
</comment>
<evidence type="ECO:0000259" key="7">
    <source>
        <dbReference type="SMART" id="SM00470"/>
    </source>
</evidence>
<dbReference type="PANTHER" id="PTHR33375:SF1">
    <property type="entry name" value="CHROMOSOME-PARTITIONING PROTEIN PARB-RELATED"/>
    <property type="match status" value="1"/>
</dbReference>
<dbReference type="NCBIfam" id="TIGR00180">
    <property type="entry name" value="parB_part"/>
    <property type="match status" value="1"/>
</dbReference>
<dbReference type="GO" id="GO:0005694">
    <property type="term" value="C:chromosome"/>
    <property type="evidence" value="ECO:0007669"/>
    <property type="project" value="TreeGrafter"/>
</dbReference>
<dbReference type="GO" id="GO:0007059">
    <property type="term" value="P:chromosome segregation"/>
    <property type="evidence" value="ECO:0007669"/>
    <property type="project" value="UniProtKB-KW"/>
</dbReference>
<accession>A0A328BN40</accession>
<gene>
    <name evidence="8" type="ORF">DJ019_05415</name>
</gene>
<dbReference type="PANTHER" id="PTHR33375">
    <property type="entry name" value="CHROMOSOME-PARTITIONING PROTEIN PARB-RELATED"/>
    <property type="match status" value="1"/>
</dbReference>
<dbReference type="Pfam" id="PF02195">
    <property type="entry name" value="ParB_N"/>
    <property type="match status" value="1"/>
</dbReference>
<name>A0A328BN40_9CAUL</name>
<dbReference type="InterPro" id="IPR041468">
    <property type="entry name" value="HTH_ParB/Spo0J"/>
</dbReference>
<feature type="region of interest" description="Disordered" evidence="6">
    <location>
        <begin position="216"/>
        <end position="245"/>
    </location>
</feature>
<evidence type="ECO:0000256" key="6">
    <source>
        <dbReference type="SAM" id="MobiDB-lite"/>
    </source>
</evidence>
<evidence type="ECO:0000313" key="8">
    <source>
        <dbReference type="EMBL" id="RAK67364.1"/>
    </source>
</evidence>
<evidence type="ECO:0000256" key="1">
    <source>
        <dbReference type="ARBA" id="ARBA00006295"/>
    </source>
</evidence>
<dbReference type="AlphaFoldDB" id="A0A328BN40"/>
<evidence type="ECO:0000313" key="9">
    <source>
        <dbReference type="Proteomes" id="UP000249524"/>
    </source>
</evidence>
<dbReference type="GO" id="GO:0003677">
    <property type="term" value="F:DNA binding"/>
    <property type="evidence" value="ECO:0007669"/>
    <property type="project" value="UniProtKB-KW"/>
</dbReference>
<dbReference type="SUPFAM" id="SSF110849">
    <property type="entry name" value="ParB/Sulfiredoxin"/>
    <property type="match status" value="1"/>
</dbReference>
<dbReference type="Gene3D" id="1.10.10.2830">
    <property type="match status" value="1"/>
</dbReference>
<dbReference type="SUPFAM" id="SSF109709">
    <property type="entry name" value="KorB DNA-binding domain-like"/>
    <property type="match status" value="1"/>
</dbReference>
<evidence type="ECO:0000256" key="5">
    <source>
        <dbReference type="ARBA" id="ARBA00072078"/>
    </source>
</evidence>
<dbReference type="Gene3D" id="3.90.1530.30">
    <property type="match status" value="1"/>
</dbReference>
<keyword evidence="2" id="KW-0159">Chromosome partition</keyword>
<dbReference type="EMBL" id="QFYS01000002">
    <property type="protein sequence ID" value="RAK67364.1"/>
    <property type="molecule type" value="Genomic_DNA"/>
</dbReference>
<dbReference type="InterPro" id="IPR057240">
    <property type="entry name" value="ParB_dimer_C"/>
</dbReference>
<dbReference type="InterPro" id="IPR050336">
    <property type="entry name" value="Chromosome_partition/occlusion"/>
</dbReference>
<dbReference type="CDD" id="cd16393">
    <property type="entry name" value="SPO0J_N"/>
    <property type="match status" value="1"/>
</dbReference>
<dbReference type="Pfam" id="PF23552">
    <property type="entry name" value="ParB_C"/>
    <property type="match status" value="1"/>
</dbReference>
<dbReference type="InterPro" id="IPR004437">
    <property type="entry name" value="ParB/RepB/Spo0J"/>
</dbReference>
<dbReference type="FunFam" id="1.10.10.2830:FF:000001">
    <property type="entry name" value="Chromosome partitioning protein ParB"/>
    <property type="match status" value="1"/>
</dbReference>
<evidence type="ECO:0000256" key="4">
    <source>
        <dbReference type="ARBA" id="ARBA00025472"/>
    </source>
</evidence>
<dbReference type="Pfam" id="PF17762">
    <property type="entry name" value="HTH_ParB"/>
    <property type="match status" value="1"/>
</dbReference>
<dbReference type="InterPro" id="IPR003115">
    <property type="entry name" value="ParB_N"/>
</dbReference>
<dbReference type="RefSeq" id="WP_111274975.1">
    <property type="nucleotide sequence ID" value="NZ_QFYS01000002.1"/>
</dbReference>
<comment type="function">
    <text evidence="4">Involved in chromosome partition. Localize to both poles of the predivisional cell following completion of DNA replication. Binds to the DNA origin of replication.</text>
</comment>
<dbReference type="OrthoDB" id="9802051at2"/>